<dbReference type="InterPro" id="IPR006674">
    <property type="entry name" value="HD_domain"/>
</dbReference>
<dbReference type="Proteomes" id="UP000323521">
    <property type="component" value="Chromosome"/>
</dbReference>
<dbReference type="PROSITE" id="PS51831">
    <property type="entry name" value="HD"/>
    <property type="match status" value="1"/>
</dbReference>
<dbReference type="EMBL" id="CP017634">
    <property type="protein sequence ID" value="ATW27053.1"/>
    <property type="molecule type" value="Genomic_DNA"/>
</dbReference>
<evidence type="ECO:0000313" key="2">
    <source>
        <dbReference type="EMBL" id="ATW27053.1"/>
    </source>
</evidence>
<evidence type="ECO:0000259" key="1">
    <source>
        <dbReference type="PROSITE" id="PS51831"/>
    </source>
</evidence>
<dbReference type="OrthoDB" id="1669667at2"/>
<dbReference type="SUPFAM" id="SSF109604">
    <property type="entry name" value="HD-domain/PDEase-like"/>
    <property type="match status" value="1"/>
</dbReference>
<dbReference type="Pfam" id="PF01966">
    <property type="entry name" value="HD"/>
    <property type="match status" value="1"/>
</dbReference>
<protein>
    <recommendedName>
        <fullName evidence="1">HD domain-containing protein</fullName>
    </recommendedName>
</protein>
<dbReference type="RefSeq" id="WP_148136388.1">
    <property type="nucleotide sequence ID" value="NZ_CP017634.1"/>
</dbReference>
<proteinExistence type="predicted"/>
<name>A0A3G1KWZ3_FORW1</name>
<feature type="domain" description="HD" evidence="1">
    <location>
        <begin position="33"/>
        <end position="147"/>
    </location>
</feature>
<sequence>MQRVHAIMAHPDFQIYMALNEQQEINREFCCHQLQHALDVARIYYILCLEANKEKPLPELREMNGEQVKELVYAAGLLHDIGRWKQYLDKSLDHAEEGAALAKPILQDAGFTPEEIKIAIDAIRAHRDAHAAGMGKVLYRADKLSRNCTGCKAKDKCYKLSEMETLENILY</sequence>
<dbReference type="AlphaFoldDB" id="A0A3G1KWZ3"/>
<gene>
    <name evidence="2" type="ORF">DCMF_21855</name>
</gene>
<dbReference type="NCBIfam" id="TIGR00277">
    <property type="entry name" value="HDIG"/>
    <property type="match status" value="1"/>
</dbReference>
<reference evidence="2 3" key="1">
    <citation type="submission" date="2016-10" db="EMBL/GenBank/DDBJ databases">
        <title>Complete Genome Sequence of Peptococcaceae strain DCMF.</title>
        <authorList>
            <person name="Edwards R.J."/>
            <person name="Holland S.I."/>
            <person name="Deshpande N.P."/>
            <person name="Wong Y.K."/>
            <person name="Ertan H."/>
            <person name="Manefield M."/>
            <person name="Russell T.L."/>
            <person name="Lee M.J."/>
        </authorList>
    </citation>
    <scope>NUCLEOTIDE SEQUENCE [LARGE SCALE GENOMIC DNA]</scope>
    <source>
        <strain evidence="2 3">DCMF</strain>
    </source>
</reference>
<keyword evidence="3" id="KW-1185">Reference proteome</keyword>
<dbReference type="InterPro" id="IPR006675">
    <property type="entry name" value="HDIG_dom"/>
</dbReference>
<dbReference type="Gene3D" id="1.10.3210.10">
    <property type="entry name" value="Hypothetical protein af1432"/>
    <property type="match status" value="1"/>
</dbReference>
<accession>A0A3G1KWZ3</accession>
<organism evidence="2 3">
    <name type="scientific">Formimonas warabiya</name>
    <dbReference type="NCBI Taxonomy" id="1761012"/>
    <lineage>
        <taxon>Bacteria</taxon>
        <taxon>Bacillati</taxon>
        <taxon>Bacillota</taxon>
        <taxon>Clostridia</taxon>
        <taxon>Eubacteriales</taxon>
        <taxon>Peptococcaceae</taxon>
        <taxon>Candidatus Formimonas</taxon>
    </lineage>
</organism>
<evidence type="ECO:0000313" key="3">
    <source>
        <dbReference type="Proteomes" id="UP000323521"/>
    </source>
</evidence>
<dbReference type="KEGG" id="fwa:DCMF_21855"/>